<dbReference type="Proteomes" id="UP001202827">
    <property type="component" value="Unassembled WGS sequence"/>
</dbReference>
<sequence>MANQAASDGKSKGGALDIKNEHVAPIGSDEELKASSKPSVEKASGAASVGDAVQPVEKFDPPAQDADRRIFQNGDTDRDR</sequence>
<accession>A0ABT0IW50</accession>
<organism evidence="2 3">
    <name type="scientific">Neorhizobium turbinariae</name>
    <dbReference type="NCBI Taxonomy" id="2937795"/>
    <lineage>
        <taxon>Bacteria</taxon>
        <taxon>Pseudomonadati</taxon>
        <taxon>Pseudomonadota</taxon>
        <taxon>Alphaproteobacteria</taxon>
        <taxon>Hyphomicrobiales</taxon>
        <taxon>Rhizobiaceae</taxon>
        <taxon>Rhizobium/Agrobacterium group</taxon>
        <taxon>Neorhizobium</taxon>
    </lineage>
</organism>
<reference evidence="2 3" key="1">
    <citation type="submission" date="2022-04" db="EMBL/GenBank/DDBJ databases">
        <title>Rhizobium coralii sp. nov., isolated from coral Turbinaria peltata.</title>
        <authorList>
            <person name="Sun H."/>
        </authorList>
    </citation>
    <scope>NUCLEOTIDE SEQUENCE [LARGE SCALE GENOMIC DNA]</scope>
    <source>
        <strain evidence="2 3">NTR19</strain>
    </source>
</reference>
<feature type="compositionally biased region" description="Basic and acidic residues" evidence="1">
    <location>
        <begin position="57"/>
        <end position="80"/>
    </location>
</feature>
<comment type="caution">
    <text evidence="2">The sequence shown here is derived from an EMBL/GenBank/DDBJ whole genome shotgun (WGS) entry which is preliminary data.</text>
</comment>
<evidence type="ECO:0000256" key="1">
    <source>
        <dbReference type="SAM" id="MobiDB-lite"/>
    </source>
</evidence>
<evidence type="ECO:0000313" key="2">
    <source>
        <dbReference type="EMBL" id="MCK8782113.1"/>
    </source>
</evidence>
<evidence type="ECO:0000313" key="3">
    <source>
        <dbReference type="Proteomes" id="UP001202827"/>
    </source>
</evidence>
<name>A0ABT0IW50_9HYPH</name>
<proteinExistence type="predicted"/>
<protein>
    <submittedName>
        <fullName evidence="2">Uncharacterized protein</fullName>
    </submittedName>
</protein>
<keyword evidence="3" id="KW-1185">Reference proteome</keyword>
<dbReference type="EMBL" id="JALPRY010000024">
    <property type="protein sequence ID" value="MCK8782113.1"/>
    <property type="molecule type" value="Genomic_DNA"/>
</dbReference>
<dbReference type="RefSeq" id="WP_248684463.1">
    <property type="nucleotide sequence ID" value="NZ_JALPRY010000024.1"/>
</dbReference>
<gene>
    <name evidence="2" type="ORF">M0654_19215</name>
</gene>
<feature type="region of interest" description="Disordered" evidence="1">
    <location>
        <begin position="1"/>
        <end position="80"/>
    </location>
</feature>